<comment type="catalytic activity">
    <reaction evidence="3">
        <text>L-aspartate + L-glutamine + ATP + H2O = L-asparagine + L-glutamate + AMP + diphosphate + H(+)</text>
        <dbReference type="Rhea" id="RHEA:12228"/>
        <dbReference type="ChEBI" id="CHEBI:15377"/>
        <dbReference type="ChEBI" id="CHEBI:15378"/>
        <dbReference type="ChEBI" id="CHEBI:29985"/>
        <dbReference type="ChEBI" id="CHEBI:29991"/>
        <dbReference type="ChEBI" id="CHEBI:30616"/>
        <dbReference type="ChEBI" id="CHEBI:33019"/>
        <dbReference type="ChEBI" id="CHEBI:58048"/>
        <dbReference type="ChEBI" id="CHEBI:58359"/>
        <dbReference type="ChEBI" id="CHEBI:456215"/>
        <dbReference type="EC" id="6.3.5.4"/>
    </reaction>
</comment>
<evidence type="ECO:0000256" key="1">
    <source>
        <dbReference type="ARBA" id="ARBA00005187"/>
    </source>
</evidence>
<evidence type="ECO:0000259" key="4">
    <source>
        <dbReference type="Pfam" id="PF00733"/>
    </source>
</evidence>
<dbReference type="SUPFAM" id="SSF56235">
    <property type="entry name" value="N-terminal nucleophile aminohydrolases (Ntn hydrolases)"/>
    <property type="match status" value="1"/>
</dbReference>
<dbReference type="EC" id="6.3.5.4" evidence="2"/>
<keyword evidence="6" id="KW-1185">Reference proteome</keyword>
<feature type="domain" description="Asparagine synthetase" evidence="4">
    <location>
        <begin position="267"/>
        <end position="598"/>
    </location>
</feature>
<reference evidence="5 6" key="1">
    <citation type="submission" date="2020-04" db="EMBL/GenBank/DDBJ databases">
        <title>Sphingobium sp. AR-3-1 isolated from Arctic soil.</title>
        <authorList>
            <person name="Dahal R.H."/>
            <person name="Chaudhary D.K."/>
        </authorList>
    </citation>
    <scope>NUCLEOTIDE SEQUENCE [LARGE SCALE GENOMIC DNA]</scope>
    <source>
        <strain evidence="5 6">AR-3-1</strain>
    </source>
</reference>
<dbReference type="Pfam" id="PF00733">
    <property type="entry name" value="Asn_synthase"/>
    <property type="match status" value="1"/>
</dbReference>
<dbReference type="PANTHER" id="PTHR43284">
    <property type="entry name" value="ASPARAGINE SYNTHETASE (GLUTAMINE-HYDROLYZING)"/>
    <property type="match status" value="1"/>
</dbReference>
<dbReference type="Gene3D" id="3.40.50.620">
    <property type="entry name" value="HUPs"/>
    <property type="match status" value="1"/>
</dbReference>
<dbReference type="InterPro" id="IPR001962">
    <property type="entry name" value="Asn_synthase"/>
</dbReference>
<dbReference type="RefSeq" id="WP_169574589.1">
    <property type="nucleotide sequence ID" value="NZ_JABBFV010000017.1"/>
</dbReference>
<evidence type="ECO:0000313" key="5">
    <source>
        <dbReference type="EMBL" id="NML12185.1"/>
    </source>
</evidence>
<proteinExistence type="predicted"/>
<dbReference type="Proteomes" id="UP000519023">
    <property type="component" value="Unassembled WGS sequence"/>
</dbReference>
<evidence type="ECO:0000256" key="2">
    <source>
        <dbReference type="ARBA" id="ARBA00012737"/>
    </source>
</evidence>
<sequence>MACERPLFRPIAGSSSTGCWSMTISRLRAASRRYWRFDMGGRYICFIDMAMDRESVGTIPQKAPSGFRPVLEAQGLSLHVSGPIEVSKPAEGDYVVLGLAFPREMTTADESDTNDPAKALLARHWGAFVAIHATEPGQVSLVRDPSGQLPCYYRRHEGGWIVASDVDLLRLYDRRLLDIDWTEVAEELLFINHFTARTGLTGVYELLAGEEMTVTAQGIETKAAWTPWDPAMSPVETVEEAIDRLESAFTLVHQALAARYSHPLITVSGGLDSSIVATQIAQFTKDARLLTFYTDGDPYGDERAFAAIVARTCEAPLTAVPYRAPDFPTSCRSDMFLPRPTYRTIAGLINARLLDQSYLGGHGAVLGGFGGDNSFCGMAPPYALGDLLQARPSLAGVWQMLADLRRITSASYMDLARHVARTLRTRFQPVNAYAWPREPVFLTAAVAERTAPQKLHPWLDAPCDALRGSTAHIAVIIRAHNYLERFPRSASTVGLSPLLLAPIVEACLSIPSWMWCDGGIDRSIARQAASTLPPEIAERRSKGSPLQMHARYFETYRHDLKAFLIEGMLVEKQILDADAVRRYCEREPPVRDLDYLRLLELVDAEIWCRYQRG</sequence>
<dbReference type="AlphaFoldDB" id="A0A7X9WYH8"/>
<gene>
    <name evidence="5" type="ORF">HHL08_18880</name>
</gene>
<dbReference type="InterPro" id="IPR051786">
    <property type="entry name" value="ASN_synthetase/amidase"/>
</dbReference>
<dbReference type="SUPFAM" id="SSF52402">
    <property type="entry name" value="Adenine nucleotide alpha hydrolases-like"/>
    <property type="match status" value="1"/>
</dbReference>
<comment type="caution">
    <text evidence="5">The sequence shown here is derived from an EMBL/GenBank/DDBJ whole genome shotgun (WGS) entry which is preliminary data.</text>
</comment>
<dbReference type="InterPro" id="IPR029055">
    <property type="entry name" value="Ntn_hydrolases_N"/>
</dbReference>
<evidence type="ECO:0000256" key="3">
    <source>
        <dbReference type="ARBA" id="ARBA00048741"/>
    </source>
</evidence>
<accession>A0A7X9WYH8</accession>
<dbReference type="GO" id="GO:0004066">
    <property type="term" value="F:asparagine synthase (glutamine-hydrolyzing) activity"/>
    <property type="evidence" value="ECO:0007669"/>
    <property type="project" value="UniProtKB-EC"/>
</dbReference>
<protein>
    <recommendedName>
        <fullName evidence="2">asparagine synthase (glutamine-hydrolyzing)</fullName>
        <ecNumber evidence="2">6.3.5.4</ecNumber>
    </recommendedName>
</protein>
<comment type="pathway">
    <text evidence="1">Amino-acid biosynthesis; L-asparagine biosynthesis; L-asparagine from L-aspartate (L-Gln route): step 1/1.</text>
</comment>
<dbReference type="Gene3D" id="3.60.20.10">
    <property type="entry name" value="Glutamine Phosphoribosylpyrophosphate, subunit 1, domain 1"/>
    <property type="match status" value="1"/>
</dbReference>
<dbReference type="InterPro" id="IPR014729">
    <property type="entry name" value="Rossmann-like_a/b/a_fold"/>
</dbReference>
<name>A0A7X9WYH8_9SPHN</name>
<dbReference type="GO" id="GO:0006529">
    <property type="term" value="P:asparagine biosynthetic process"/>
    <property type="evidence" value="ECO:0007669"/>
    <property type="project" value="InterPro"/>
</dbReference>
<dbReference type="EMBL" id="JABBFV010000017">
    <property type="protein sequence ID" value="NML12185.1"/>
    <property type="molecule type" value="Genomic_DNA"/>
</dbReference>
<dbReference type="PANTHER" id="PTHR43284:SF1">
    <property type="entry name" value="ASPARAGINE SYNTHETASE"/>
    <property type="match status" value="1"/>
</dbReference>
<evidence type="ECO:0000313" key="6">
    <source>
        <dbReference type="Proteomes" id="UP000519023"/>
    </source>
</evidence>
<organism evidence="5 6">
    <name type="scientific">Sphingobium psychrophilum</name>
    <dbReference type="NCBI Taxonomy" id="2728834"/>
    <lineage>
        <taxon>Bacteria</taxon>
        <taxon>Pseudomonadati</taxon>
        <taxon>Pseudomonadota</taxon>
        <taxon>Alphaproteobacteria</taxon>
        <taxon>Sphingomonadales</taxon>
        <taxon>Sphingomonadaceae</taxon>
        <taxon>Sphingobium</taxon>
    </lineage>
</organism>